<evidence type="ECO:0000256" key="7">
    <source>
        <dbReference type="SAM" id="MobiDB-lite"/>
    </source>
</evidence>
<evidence type="ECO:0000256" key="6">
    <source>
        <dbReference type="PROSITE-ProRule" id="PRU00134"/>
    </source>
</evidence>
<dbReference type="GO" id="GO:0005634">
    <property type="term" value="C:nucleus"/>
    <property type="evidence" value="ECO:0007669"/>
    <property type="project" value="TreeGrafter"/>
</dbReference>
<evidence type="ECO:0000256" key="2">
    <source>
        <dbReference type="ARBA" id="ARBA00022771"/>
    </source>
</evidence>
<reference evidence="12" key="1">
    <citation type="submission" date="2025-08" db="UniProtKB">
        <authorList>
            <consortium name="RefSeq"/>
        </authorList>
    </citation>
    <scope>IDENTIFICATION</scope>
</reference>
<evidence type="ECO:0000256" key="1">
    <source>
        <dbReference type="ARBA" id="ARBA00022723"/>
    </source>
</evidence>
<dbReference type="Pfam" id="PF24324">
    <property type="entry name" value="MYND_ZMYND11_ZMYD8"/>
    <property type="match status" value="1"/>
</dbReference>
<evidence type="ECO:0000313" key="11">
    <source>
        <dbReference type="Proteomes" id="UP000694867"/>
    </source>
</evidence>
<dbReference type="GO" id="GO:0016301">
    <property type="term" value="F:kinase activity"/>
    <property type="evidence" value="ECO:0007669"/>
    <property type="project" value="UniProtKB-KW"/>
</dbReference>
<dbReference type="GO" id="GO:0008270">
    <property type="term" value="F:zinc ion binding"/>
    <property type="evidence" value="ECO:0007669"/>
    <property type="project" value="UniProtKB-KW"/>
</dbReference>
<evidence type="ECO:0000256" key="4">
    <source>
        <dbReference type="ARBA" id="ARBA00023117"/>
    </source>
</evidence>
<accession>A0AAJ6VZH5</accession>
<dbReference type="RefSeq" id="XP_003747178.1">
    <property type="nucleotide sequence ID" value="XM_003747130.1"/>
</dbReference>
<dbReference type="SUPFAM" id="SSF144232">
    <property type="entry name" value="HIT/MYND zinc finger-like"/>
    <property type="match status" value="1"/>
</dbReference>
<dbReference type="SUPFAM" id="SSF63748">
    <property type="entry name" value="Tudor/PWWP/MBT"/>
    <property type="match status" value="1"/>
</dbReference>
<dbReference type="PANTHER" id="PTHR46453">
    <property type="entry name" value="PROTEIN KINASE C-BINDING PROTEIN 1"/>
    <property type="match status" value="1"/>
</dbReference>
<keyword evidence="4 5" id="KW-0103">Bromodomain</keyword>
<dbReference type="InterPro" id="IPR000313">
    <property type="entry name" value="PWWP_dom"/>
</dbReference>
<dbReference type="PROSITE" id="PS50865">
    <property type="entry name" value="ZF_MYND_2"/>
    <property type="match status" value="1"/>
</dbReference>
<evidence type="ECO:0000259" key="8">
    <source>
        <dbReference type="PROSITE" id="PS50014"/>
    </source>
</evidence>
<feature type="region of interest" description="Disordered" evidence="7">
    <location>
        <begin position="11"/>
        <end position="38"/>
    </location>
</feature>
<keyword evidence="2 6" id="KW-0863">Zinc-finger</keyword>
<dbReference type="InterPro" id="IPR019786">
    <property type="entry name" value="Zinc_finger_PHD-type_CS"/>
</dbReference>
<dbReference type="Gene3D" id="2.30.30.140">
    <property type="match status" value="1"/>
</dbReference>
<feature type="domain" description="PWWP" evidence="9">
    <location>
        <begin position="242"/>
        <end position="292"/>
    </location>
</feature>
<dbReference type="PROSITE" id="PS01360">
    <property type="entry name" value="ZF_MYND_1"/>
    <property type="match status" value="1"/>
</dbReference>
<feature type="compositionally biased region" description="Basic and acidic residues" evidence="7">
    <location>
        <begin position="361"/>
        <end position="388"/>
    </location>
</feature>
<dbReference type="PROSITE" id="PS01359">
    <property type="entry name" value="ZF_PHD_1"/>
    <property type="match status" value="1"/>
</dbReference>
<organism evidence="11 12">
    <name type="scientific">Galendromus occidentalis</name>
    <name type="common">western predatory mite</name>
    <dbReference type="NCBI Taxonomy" id="34638"/>
    <lineage>
        <taxon>Eukaryota</taxon>
        <taxon>Metazoa</taxon>
        <taxon>Ecdysozoa</taxon>
        <taxon>Arthropoda</taxon>
        <taxon>Chelicerata</taxon>
        <taxon>Arachnida</taxon>
        <taxon>Acari</taxon>
        <taxon>Parasitiformes</taxon>
        <taxon>Mesostigmata</taxon>
        <taxon>Gamasina</taxon>
        <taxon>Phytoseioidea</taxon>
        <taxon>Phytoseiidae</taxon>
        <taxon>Typhlodrominae</taxon>
        <taxon>Galendromus</taxon>
    </lineage>
</organism>
<sequence>MTKLKMIVRLPSTSRLAENQTKMAPTVEKKSSPKNKKPRLSVTIEMPEGNDRYCWKCHSEDANVPCTTCQRSFHEYCAPGDQDLYSLVCPECMAIIRAEKDKLEGTTKGPLSRVDVDLLAELLTFAVKTIRPYALDVFYKPVSLEEYPDYKNFVVKPFDLEQLEQNVIRKKYTCVEQFLADLKWIYHNSVVYNGPQNRISSSAMAMLKAADKEVDEMTLCPQCYLSMKRTSIGYYTEPCSPPHIIVWAKIRGFPHWPAKVMNVDSDQAVVKFFGDHNKSLVLLSNCTLLTVKPPVTQKSKKGSYCSAMEELASYIKKYREKFNAEFHYETEQKKLTREMFERQTFDEFLPAQIPLPSAKKIVDEIPEKKTEDEDMGKDTAEEAEESRIDTVLISRVPALLAEDEEDKDSGTEEQNSILESIKRKLNLDKKSDSTDEDKEEDKEGVATSPTVNAANDQSDRAAAQPTAESPLPLPLGVDDTPKSPERTNCAEVSSTTADTDPPTVIPKVASGDTFFEKLRQTIEECKEKVGVTELANLPAPNDVYDESDTDVSDTELMPYQQKALASPKNDADASEITVCKVDCAVQTEREAVGAVDPFDKRQNQEMVAREIALLKQKINIRELITQRTIWQTNTNRTTELIKTKQWCCVCKALATMTCCWNTSYCSQACQSTHWPHHIRHCERAQQGGEAGSSSASRSQ</sequence>
<dbReference type="InterPro" id="IPR036427">
    <property type="entry name" value="Bromodomain-like_sf"/>
</dbReference>
<dbReference type="GO" id="GO:0003714">
    <property type="term" value="F:transcription corepressor activity"/>
    <property type="evidence" value="ECO:0007669"/>
    <property type="project" value="TreeGrafter"/>
</dbReference>
<feature type="compositionally biased region" description="Polar residues" evidence="7">
    <location>
        <begin position="447"/>
        <end position="456"/>
    </location>
</feature>
<feature type="domain" description="MYND-type" evidence="10">
    <location>
        <begin position="647"/>
        <end position="681"/>
    </location>
</feature>
<gene>
    <name evidence="12" type="primary">LOC100904055</name>
</gene>
<feature type="region of interest" description="Disordered" evidence="7">
    <location>
        <begin position="361"/>
        <end position="390"/>
    </location>
</feature>
<dbReference type="SMART" id="SM00293">
    <property type="entry name" value="PWWP"/>
    <property type="match status" value="1"/>
</dbReference>
<keyword evidence="11" id="KW-1185">Reference proteome</keyword>
<dbReference type="PROSITE" id="PS50812">
    <property type="entry name" value="PWWP"/>
    <property type="match status" value="1"/>
</dbReference>
<keyword evidence="12" id="KW-0418">Kinase</keyword>
<keyword evidence="12" id="KW-0808">Transferase</keyword>
<dbReference type="InterPro" id="IPR011011">
    <property type="entry name" value="Znf_FYVE_PHD"/>
</dbReference>
<feature type="domain" description="Bromo" evidence="8">
    <location>
        <begin position="138"/>
        <end position="200"/>
    </location>
</feature>
<dbReference type="Proteomes" id="UP000694867">
    <property type="component" value="Unplaced"/>
</dbReference>
<evidence type="ECO:0000259" key="9">
    <source>
        <dbReference type="PROSITE" id="PS50812"/>
    </source>
</evidence>
<dbReference type="Gene3D" id="1.20.920.10">
    <property type="entry name" value="Bromodomain-like"/>
    <property type="match status" value="1"/>
</dbReference>
<name>A0AAJ6VZH5_9ACAR</name>
<evidence type="ECO:0000256" key="5">
    <source>
        <dbReference type="PROSITE-ProRule" id="PRU00035"/>
    </source>
</evidence>
<evidence type="ECO:0000256" key="3">
    <source>
        <dbReference type="ARBA" id="ARBA00022833"/>
    </source>
</evidence>
<protein>
    <submittedName>
        <fullName evidence="12">Protein kinase C-binding protein 1</fullName>
    </submittedName>
</protein>
<dbReference type="InterPro" id="IPR057053">
    <property type="entry name" value="MYND_ZMYND11_ZMYD8"/>
</dbReference>
<dbReference type="CDD" id="cd20160">
    <property type="entry name" value="PWWP_PRKCBP1"/>
    <property type="match status" value="1"/>
</dbReference>
<dbReference type="PROSITE" id="PS50014">
    <property type="entry name" value="BROMODOMAIN_2"/>
    <property type="match status" value="1"/>
</dbReference>
<dbReference type="GO" id="GO:0005737">
    <property type="term" value="C:cytoplasm"/>
    <property type="evidence" value="ECO:0007669"/>
    <property type="project" value="TreeGrafter"/>
</dbReference>
<dbReference type="AlphaFoldDB" id="A0AAJ6VZH5"/>
<dbReference type="SMART" id="SM00297">
    <property type="entry name" value="BROMO"/>
    <property type="match status" value="1"/>
</dbReference>
<feature type="compositionally biased region" description="Polar residues" evidence="7">
    <location>
        <begin position="11"/>
        <end position="23"/>
    </location>
</feature>
<dbReference type="GeneID" id="100904055"/>
<keyword evidence="1" id="KW-0479">Metal-binding</keyword>
<proteinExistence type="predicted"/>
<dbReference type="InterPro" id="IPR001487">
    <property type="entry name" value="Bromodomain"/>
</dbReference>
<dbReference type="Gene3D" id="6.10.140.2220">
    <property type="match status" value="1"/>
</dbReference>
<dbReference type="PANTHER" id="PTHR46453:SF5">
    <property type="entry name" value="PROTEIN KINASE C-BINDING PROTEIN 1 ISOFORM X1"/>
    <property type="match status" value="1"/>
</dbReference>
<feature type="region of interest" description="Disordered" evidence="7">
    <location>
        <begin position="428"/>
        <end position="505"/>
    </location>
</feature>
<keyword evidence="3" id="KW-0862">Zinc</keyword>
<evidence type="ECO:0000313" key="12">
    <source>
        <dbReference type="RefSeq" id="XP_003747178.1"/>
    </source>
</evidence>
<dbReference type="SUPFAM" id="SSF47370">
    <property type="entry name" value="Bromodomain"/>
    <property type="match status" value="1"/>
</dbReference>
<dbReference type="InterPro" id="IPR002893">
    <property type="entry name" value="Znf_MYND"/>
</dbReference>
<dbReference type="Pfam" id="PF00439">
    <property type="entry name" value="Bromodomain"/>
    <property type="match status" value="1"/>
</dbReference>
<evidence type="ECO:0000259" key="10">
    <source>
        <dbReference type="PROSITE" id="PS50865"/>
    </source>
</evidence>
<dbReference type="Pfam" id="PF00855">
    <property type="entry name" value="PWWP"/>
    <property type="match status" value="1"/>
</dbReference>
<dbReference type="KEGG" id="goe:100904055"/>
<dbReference type="SUPFAM" id="SSF57903">
    <property type="entry name" value="FYVE/PHD zinc finger"/>
    <property type="match status" value="1"/>
</dbReference>
<dbReference type="PRINTS" id="PR00503">
    <property type="entry name" value="BROMODOMAIN"/>
</dbReference>